<comment type="similarity">
    <text evidence="5">Belongs to the PINc/VapC protein family.</text>
</comment>
<dbReference type="GO" id="GO:0016787">
    <property type="term" value="F:hydrolase activity"/>
    <property type="evidence" value="ECO:0007669"/>
    <property type="project" value="UniProtKB-KW"/>
</dbReference>
<evidence type="ECO:0000313" key="8">
    <source>
        <dbReference type="Proteomes" id="UP000008544"/>
    </source>
</evidence>
<evidence type="ECO:0000256" key="1">
    <source>
        <dbReference type="ARBA" id="ARBA00022649"/>
    </source>
</evidence>
<feature type="binding site" evidence="5">
    <location>
        <position position="7"/>
    </location>
    <ligand>
        <name>Mg(2+)</name>
        <dbReference type="ChEBI" id="CHEBI:18420"/>
    </ligand>
</feature>
<dbReference type="eggNOG" id="COG2402">
    <property type="taxonomic scope" value="Bacteria"/>
</dbReference>
<dbReference type="InterPro" id="IPR039018">
    <property type="entry name" value="VapC20-like"/>
</dbReference>
<dbReference type="RefSeq" id="WP_012303190.1">
    <property type="nucleotide sequence ID" value="NC_010424.1"/>
</dbReference>
<comment type="function">
    <text evidence="5">Toxic component of a toxin-antitoxin (TA) system. An RNase.</text>
</comment>
<organism evidence="7 8">
    <name type="scientific">Desulforudis audaxviator (strain MP104C)</name>
    <dbReference type="NCBI Taxonomy" id="477974"/>
    <lineage>
        <taxon>Bacteria</taxon>
        <taxon>Bacillati</taxon>
        <taxon>Bacillota</taxon>
        <taxon>Clostridia</taxon>
        <taxon>Thermoanaerobacterales</taxon>
        <taxon>Candidatus Desulforudaceae</taxon>
        <taxon>Candidatus Desulforudis</taxon>
    </lineage>
</organism>
<dbReference type="Pfam" id="PF01850">
    <property type="entry name" value="PIN"/>
    <property type="match status" value="1"/>
</dbReference>
<dbReference type="Proteomes" id="UP000008544">
    <property type="component" value="Chromosome"/>
</dbReference>
<dbReference type="STRING" id="477974.Daud_2128"/>
<evidence type="ECO:0000256" key="3">
    <source>
        <dbReference type="ARBA" id="ARBA00022723"/>
    </source>
</evidence>
<dbReference type="GO" id="GO:0004521">
    <property type="term" value="F:RNA endonuclease activity"/>
    <property type="evidence" value="ECO:0007669"/>
    <property type="project" value="InterPro"/>
</dbReference>
<keyword evidence="2 5" id="KW-0540">Nuclease</keyword>
<keyword evidence="5" id="KW-0800">Toxin</keyword>
<dbReference type="InterPro" id="IPR022907">
    <property type="entry name" value="VapC_family"/>
</dbReference>
<dbReference type="GO" id="GO:0016075">
    <property type="term" value="P:rRNA catabolic process"/>
    <property type="evidence" value="ECO:0007669"/>
    <property type="project" value="TreeGrafter"/>
</dbReference>
<dbReference type="InterPro" id="IPR029060">
    <property type="entry name" value="PIN-like_dom_sf"/>
</dbReference>
<keyword evidence="3 5" id="KW-0479">Metal-binding</keyword>
<keyword evidence="1 5" id="KW-1277">Toxin-antitoxin system</keyword>
<evidence type="ECO:0000259" key="6">
    <source>
        <dbReference type="Pfam" id="PF01850"/>
    </source>
</evidence>
<reference evidence="7 8" key="2">
    <citation type="journal article" date="2008" name="Science">
        <title>Environmental genomics reveals a single-species ecosystem deep within Earth.</title>
        <authorList>
            <person name="Chivian D."/>
            <person name="Brodie E.L."/>
            <person name="Alm E.J."/>
            <person name="Culley D.E."/>
            <person name="Dehal P.S."/>
            <person name="Desantis T.Z."/>
            <person name="Gihring T.M."/>
            <person name="Lapidus A."/>
            <person name="Lin L.H."/>
            <person name="Lowry S.R."/>
            <person name="Moser D.P."/>
            <person name="Richardson P.M."/>
            <person name="Southam G."/>
            <person name="Wanger G."/>
            <person name="Pratt L.M."/>
            <person name="Andersen G.L."/>
            <person name="Hazen T.C."/>
            <person name="Brockman F.J."/>
            <person name="Arkin A.P."/>
            <person name="Onstott T.C."/>
        </authorList>
    </citation>
    <scope>NUCLEOTIDE SEQUENCE [LARGE SCALE GENOMIC DNA]</scope>
    <source>
        <strain evidence="7 8">MP104C</strain>
    </source>
</reference>
<keyword evidence="5" id="KW-0460">Magnesium</keyword>
<dbReference type="GO" id="GO:0090729">
    <property type="term" value="F:toxin activity"/>
    <property type="evidence" value="ECO:0007669"/>
    <property type="project" value="UniProtKB-KW"/>
</dbReference>
<gene>
    <name evidence="5" type="primary">vapC</name>
    <name evidence="7" type="ordered locus">Daud_2128</name>
</gene>
<dbReference type="GO" id="GO:0000287">
    <property type="term" value="F:magnesium ion binding"/>
    <property type="evidence" value="ECO:0007669"/>
    <property type="project" value="UniProtKB-UniRule"/>
</dbReference>
<proteinExistence type="inferred from homology"/>
<feature type="domain" description="PIN" evidence="6">
    <location>
        <begin position="4"/>
        <end position="126"/>
    </location>
</feature>
<dbReference type="InterPro" id="IPR002716">
    <property type="entry name" value="PIN_dom"/>
</dbReference>
<dbReference type="OrthoDB" id="1809236at2"/>
<reference evidence="8" key="1">
    <citation type="submission" date="2007-10" db="EMBL/GenBank/DDBJ databases">
        <title>Complete sequence of chromosome of Desulforudis audaxviator MP104C.</title>
        <authorList>
            <person name="Copeland A."/>
            <person name="Lucas S."/>
            <person name="Lapidus A."/>
            <person name="Barry K."/>
            <person name="Glavina del Rio T."/>
            <person name="Dalin E."/>
            <person name="Tice H."/>
            <person name="Bruce D."/>
            <person name="Pitluck S."/>
            <person name="Lowry S.R."/>
            <person name="Larimer F."/>
            <person name="Land M.L."/>
            <person name="Hauser L."/>
            <person name="Kyrpides N."/>
            <person name="Ivanova N.N."/>
            <person name="Richardson P."/>
        </authorList>
    </citation>
    <scope>NUCLEOTIDE SEQUENCE [LARGE SCALE GENOMIC DNA]</scope>
    <source>
        <strain evidence="8">MP104C</strain>
    </source>
</reference>
<dbReference type="AlphaFoldDB" id="B1I6K5"/>
<evidence type="ECO:0000256" key="2">
    <source>
        <dbReference type="ARBA" id="ARBA00022722"/>
    </source>
</evidence>
<comment type="cofactor">
    <cofactor evidence="5">
        <name>Mg(2+)</name>
        <dbReference type="ChEBI" id="CHEBI:18420"/>
    </cofactor>
</comment>
<dbReference type="PANTHER" id="PTHR42188">
    <property type="entry name" value="23S RRNA-SPECIFIC ENDONUCLEASE VAPC20"/>
    <property type="match status" value="1"/>
</dbReference>
<evidence type="ECO:0000256" key="5">
    <source>
        <dbReference type="HAMAP-Rule" id="MF_00265"/>
    </source>
</evidence>
<dbReference type="EMBL" id="CP000860">
    <property type="protein sequence ID" value="ACA60615.1"/>
    <property type="molecule type" value="Genomic_DNA"/>
</dbReference>
<dbReference type="Gene3D" id="3.40.50.1010">
    <property type="entry name" value="5'-nuclease"/>
    <property type="match status" value="1"/>
</dbReference>
<keyword evidence="4 5" id="KW-0378">Hydrolase</keyword>
<dbReference type="HAMAP" id="MF_00265">
    <property type="entry name" value="VapC_Nob1"/>
    <property type="match status" value="1"/>
</dbReference>
<sequence length="132" mass="15147">MERVMVDTSAVYALLDRSDKRHAQAKKLLHHLRVTSAPILLTNFVVAECHALIAGRLGPDLGRAWLRGLVWPVERVTEEDENRAREIILTYEDKSFSYTDATTFALMERLNIGTVFAFDIHFAQFGFRLLRD</sequence>
<evidence type="ECO:0000256" key="4">
    <source>
        <dbReference type="ARBA" id="ARBA00022801"/>
    </source>
</evidence>
<dbReference type="KEGG" id="dau:Daud_2128"/>
<dbReference type="EC" id="3.1.-.-" evidence="5"/>
<evidence type="ECO:0000313" key="7">
    <source>
        <dbReference type="EMBL" id="ACA60615.1"/>
    </source>
</evidence>
<feature type="binding site" evidence="5">
    <location>
        <position position="100"/>
    </location>
    <ligand>
        <name>Mg(2+)</name>
        <dbReference type="ChEBI" id="CHEBI:18420"/>
    </ligand>
</feature>
<dbReference type="HOGENOM" id="CLU_136715_2_0_9"/>
<keyword evidence="8" id="KW-1185">Reference proteome</keyword>
<dbReference type="PANTHER" id="PTHR42188:SF1">
    <property type="entry name" value="23S RRNA-SPECIFIC ENDONUCLEASE VAPC20"/>
    <property type="match status" value="1"/>
</dbReference>
<accession>B1I6K5</accession>
<name>B1I6K5_DESAP</name>
<dbReference type="SUPFAM" id="SSF88723">
    <property type="entry name" value="PIN domain-like"/>
    <property type="match status" value="1"/>
</dbReference>
<protein>
    <recommendedName>
        <fullName evidence="5">Ribonuclease VapC</fullName>
        <shortName evidence="5">RNase VapC</shortName>
        <ecNumber evidence="5">3.1.-.-</ecNumber>
    </recommendedName>
    <alternativeName>
        <fullName evidence="5">Toxin VapC</fullName>
    </alternativeName>
</protein>